<dbReference type="STRING" id="167548.EU98_1872"/>
<dbReference type="SUPFAM" id="SSF53448">
    <property type="entry name" value="Nucleotide-diphospho-sugar transferases"/>
    <property type="match status" value="1"/>
</dbReference>
<dbReference type="GO" id="GO:0016740">
    <property type="term" value="F:transferase activity"/>
    <property type="evidence" value="ECO:0007669"/>
    <property type="project" value="UniProtKB-KW"/>
</dbReference>
<organism evidence="2 3">
    <name type="scientific">Prochlorococcus marinus str. MIT 9314</name>
    <dbReference type="NCBI Taxonomy" id="167548"/>
    <lineage>
        <taxon>Bacteria</taxon>
        <taxon>Bacillati</taxon>
        <taxon>Cyanobacteriota</taxon>
        <taxon>Cyanophyceae</taxon>
        <taxon>Synechococcales</taxon>
        <taxon>Prochlorococcaceae</taxon>
        <taxon>Prochlorococcus</taxon>
    </lineage>
</organism>
<feature type="domain" description="Glycosyltransferase 2-like" evidence="1">
    <location>
        <begin position="20"/>
        <end position="163"/>
    </location>
</feature>
<name>A0A0A2AII4_PROMR</name>
<accession>A0A0A2AII4</accession>
<evidence type="ECO:0000313" key="2">
    <source>
        <dbReference type="EMBL" id="KGG00340.1"/>
    </source>
</evidence>
<sequence length="272" mass="32141">MHGEMTYDFLGSAYLKTSSEELNYALFSIQKQTLEPNKVVLVFDGPVNESLFEIVDKYRIYLKIDLLKLDNNFGLGIALREGLKLCESKYVLRFDTDDYNLPLRAEKQISFMNKGDYDISGSYVIEFFDTLDNVISTKKVPTSQRKIKNMLPFRNPFNHPSICFKLESILKLDCGYRHFPFYEDYDLWIRAMHSGLKCSNLNENLVAMKSNQIICRRSGLNMVFNETRLFKTFWKYSFKDFILFFPSFFLRTLIRLLPTRFLVAFYKQFLRS</sequence>
<reference evidence="3" key="1">
    <citation type="journal article" date="2014" name="Sci. Data">
        <title>Genomes of diverse isolates of the marine cyanobacterium Prochlorococcus.</title>
        <authorList>
            <person name="Biller S."/>
            <person name="Berube P."/>
            <person name="Thompson J."/>
            <person name="Kelly L."/>
            <person name="Roggensack S."/>
            <person name="Awad L."/>
            <person name="Roache-Johnson K."/>
            <person name="Ding H."/>
            <person name="Giovannoni S.J."/>
            <person name="Moore L.R."/>
            <person name="Chisholm S.W."/>
        </authorList>
    </citation>
    <scope>NUCLEOTIDE SEQUENCE [LARGE SCALE GENOMIC DNA]</scope>
    <source>
        <strain evidence="3">MIT 9314</strain>
    </source>
</reference>
<comment type="caution">
    <text evidence="2">The sequence shown here is derived from an EMBL/GenBank/DDBJ whole genome shotgun (WGS) entry which is preliminary data.</text>
</comment>
<dbReference type="EMBL" id="JNAO01000013">
    <property type="protein sequence ID" value="KGG00340.1"/>
    <property type="molecule type" value="Genomic_DNA"/>
</dbReference>
<protein>
    <submittedName>
        <fullName evidence="2">Putative glycosyltransferase</fullName>
    </submittedName>
</protein>
<dbReference type="Pfam" id="PF00535">
    <property type="entry name" value="Glycos_transf_2"/>
    <property type="match status" value="1"/>
</dbReference>
<evidence type="ECO:0000313" key="3">
    <source>
        <dbReference type="Proteomes" id="UP000030533"/>
    </source>
</evidence>
<dbReference type="AlphaFoldDB" id="A0A0A2AII4"/>
<keyword evidence="2" id="KW-0808">Transferase</keyword>
<dbReference type="Proteomes" id="UP000030533">
    <property type="component" value="Unassembled WGS sequence"/>
</dbReference>
<evidence type="ECO:0000259" key="1">
    <source>
        <dbReference type="Pfam" id="PF00535"/>
    </source>
</evidence>
<dbReference type="eggNOG" id="COG1215">
    <property type="taxonomic scope" value="Bacteria"/>
</dbReference>
<dbReference type="InterPro" id="IPR001173">
    <property type="entry name" value="Glyco_trans_2-like"/>
</dbReference>
<dbReference type="Gene3D" id="3.90.550.10">
    <property type="entry name" value="Spore Coat Polysaccharide Biosynthesis Protein SpsA, Chain A"/>
    <property type="match status" value="1"/>
</dbReference>
<dbReference type="InterPro" id="IPR029044">
    <property type="entry name" value="Nucleotide-diphossugar_trans"/>
</dbReference>
<gene>
    <name evidence="2" type="ORF">EU98_1872</name>
</gene>
<proteinExistence type="predicted"/>